<dbReference type="EMBL" id="KV448160">
    <property type="protein sequence ID" value="OAX42299.1"/>
    <property type="molecule type" value="Genomic_DNA"/>
</dbReference>
<dbReference type="InParanoid" id="A0A1B7NBX2"/>
<proteinExistence type="predicted"/>
<dbReference type="InterPro" id="IPR046347">
    <property type="entry name" value="bZIP_sf"/>
</dbReference>
<name>A0A1B7NBX2_9AGAM</name>
<evidence type="ECO:0000256" key="2">
    <source>
        <dbReference type="SAM" id="MobiDB-lite"/>
    </source>
</evidence>
<dbReference type="OrthoDB" id="3365874at2759"/>
<sequence>MVRGRKKDLTAPPTRQLTLQRDYRARKARYISELEERCSRAEGENARLRRELEVARATIPFASPREVVQMSSELLRDLAKASASIVRFQEITAPRTLALTPDDNFLHRRQPPISSYSHSPAGPTGFRPPSFPCPGPLSQPVTLPSLHAHARNEPPARLTLPNQVLPIHGQPIDRIPSRSSSASPQPSEARSSPSLESTCCGGYIDCNSECCGGLLDCTGLVESEGESEGQGDQDSGRKSPNHHTSKLD</sequence>
<keyword evidence="1" id="KW-0175">Coiled coil</keyword>
<gene>
    <name evidence="3" type="ORF">K503DRAFT_797313</name>
</gene>
<feature type="compositionally biased region" description="Basic residues" evidence="2">
    <location>
        <begin position="239"/>
        <end position="248"/>
    </location>
</feature>
<dbReference type="Gene3D" id="1.20.5.170">
    <property type="match status" value="1"/>
</dbReference>
<feature type="region of interest" description="Disordered" evidence="2">
    <location>
        <begin position="167"/>
        <end position="194"/>
    </location>
</feature>
<feature type="compositionally biased region" description="Low complexity" evidence="2">
    <location>
        <begin position="177"/>
        <end position="194"/>
    </location>
</feature>
<evidence type="ECO:0008006" key="5">
    <source>
        <dbReference type="Google" id="ProtNLM"/>
    </source>
</evidence>
<dbReference type="AlphaFoldDB" id="A0A1B7NBX2"/>
<feature type="region of interest" description="Disordered" evidence="2">
    <location>
        <begin position="222"/>
        <end position="248"/>
    </location>
</feature>
<dbReference type="GO" id="GO:0003700">
    <property type="term" value="F:DNA-binding transcription factor activity"/>
    <property type="evidence" value="ECO:0007669"/>
    <property type="project" value="InterPro"/>
</dbReference>
<evidence type="ECO:0000313" key="4">
    <source>
        <dbReference type="Proteomes" id="UP000092154"/>
    </source>
</evidence>
<reference evidence="3 4" key="1">
    <citation type="submission" date="2016-06" db="EMBL/GenBank/DDBJ databases">
        <title>Comparative genomics of the ectomycorrhizal sister species Rhizopogon vinicolor and Rhizopogon vesiculosus (Basidiomycota: Boletales) reveals a divergence of the mating type B locus.</title>
        <authorList>
            <consortium name="DOE Joint Genome Institute"/>
            <person name="Mujic A.B."/>
            <person name="Kuo A."/>
            <person name="Tritt A."/>
            <person name="Lipzen A."/>
            <person name="Chen C."/>
            <person name="Johnson J."/>
            <person name="Sharma A."/>
            <person name="Barry K."/>
            <person name="Grigoriev I.V."/>
            <person name="Spatafora J.W."/>
        </authorList>
    </citation>
    <scope>NUCLEOTIDE SEQUENCE [LARGE SCALE GENOMIC DNA]</scope>
    <source>
        <strain evidence="3 4">AM-OR11-026</strain>
    </source>
</reference>
<evidence type="ECO:0000313" key="3">
    <source>
        <dbReference type="EMBL" id="OAX42299.1"/>
    </source>
</evidence>
<protein>
    <recommendedName>
        <fullName evidence="5">BZIP domain-containing protein</fullName>
    </recommendedName>
</protein>
<dbReference type="Proteomes" id="UP000092154">
    <property type="component" value="Unassembled WGS sequence"/>
</dbReference>
<keyword evidence="4" id="KW-1185">Reference proteome</keyword>
<dbReference type="SUPFAM" id="SSF57959">
    <property type="entry name" value="Leucine zipper domain"/>
    <property type="match status" value="1"/>
</dbReference>
<feature type="region of interest" description="Disordered" evidence="2">
    <location>
        <begin position="103"/>
        <end position="143"/>
    </location>
</feature>
<feature type="coiled-coil region" evidence="1">
    <location>
        <begin position="31"/>
        <end position="58"/>
    </location>
</feature>
<accession>A0A1B7NBX2</accession>
<evidence type="ECO:0000256" key="1">
    <source>
        <dbReference type="SAM" id="Coils"/>
    </source>
</evidence>
<organism evidence="3 4">
    <name type="scientific">Rhizopogon vinicolor AM-OR11-026</name>
    <dbReference type="NCBI Taxonomy" id="1314800"/>
    <lineage>
        <taxon>Eukaryota</taxon>
        <taxon>Fungi</taxon>
        <taxon>Dikarya</taxon>
        <taxon>Basidiomycota</taxon>
        <taxon>Agaricomycotina</taxon>
        <taxon>Agaricomycetes</taxon>
        <taxon>Agaricomycetidae</taxon>
        <taxon>Boletales</taxon>
        <taxon>Suillineae</taxon>
        <taxon>Rhizopogonaceae</taxon>
        <taxon>Rhizopogon</taxon>
    </lineage>
</organism>